<reference evidence="1" key="1">
    <citation type="submission" date="2014-05" db="EMBL/GenBank/DDBJ databases">
        <authorList>
            <person name="Urmite Genomes"/>
        </authorList>
    </citation>
    <scope>NUCLEOTIDE SEQUENCE</scope>
    <source>
        <strain evidence="1">DSM 44074</strain>
    </source>
</reference>
<dbReference type="RefSeq" id="WP_030135685.1">
    <property type="nucleotide sequence ID" value="NZ_LK021338.1"/>
</dbReference>
<sequence>MSTLDFVSASADGIADAGVPLVTAPTLISGLGSHPALTAPLVVGRPPATALIWRRLAAVADFYGTDMPAEDALNDALDGLLDRVDAGAVIAAEVLVVPIHGRTQFLVSGATITPHRDDRVALDVRPHHPVPQWRRIAVDTTSRAADDLAARELAATGYVDVADVVGDRIGRPQLGALIFDTERGRIGTGVDVLDLSIAAGLVADMPRTDEPIDVGNAVAAQFVSPRFEIHPVTAIGARRFEVNV</sequence>
<gene>
    <name evidence="1" type="ORF">BN1047_02009</name>
</gene>
<protein>
    <submittedName>
        <fullName evidence="1">Uncharacterized protein</fullName>
    </submittedName>
</protein>
<dbReference type="Proteomes" id="UP000028864">
    <property type="component" value="Unassembled WGS sequence"/>
</dbReference>
<dbReference type="EMBL" id="LK021338">
    <property type="protein sequence ID" value="CDQ44133.1"/>
    <property type="molecule type" value="Genomic_DNA"/>
</dbReference>
<dbReference type="AlphaFoldDB" id="A0AAV2WJD3"/>
<organism evidence="1 2">
    <name type="scientific">Mycolicibacterium neoaurum</name>
    <name type="common">Mycobacterium neoaurum</name>
    <dbReference type="NCBI Taxonomy" id="1795"/>
    <lineage>
        <taxon>Bacteria</taxon>
        <taxon>Bacillati</taxon>
        <taxon>Actinomycetota</taxon>
        <taxon>Actinomycetes</taxon>
        <taxon>Mycobacteriales</taxon>
        <taxon>Mycobacteriaceae</taxon>
        <taxon>Mycolicibacterium</taxon>
    </lineage>
</organism>
<evidence type="ECO:0000313" key="1">
    <source>
        <dbReference type="EMBL" id="CDQ44133.1"/>
    </source>
</evidence>
<reference evidence="1" key="2">
    <citation type="submission" date="2015-09" db="EMBL/GenBank/DDBJ databases">
        <title>Draft genome sequence of Mycobacterium neoaurum DSM 44074.</title>
        <authorList>
            <person name="Croce O."/>
            <person name="Robert C."/>
            <person name="Raoult D."/>
            <person name="Drancourt M."/>
        </authorList>
    </citation>
    <scope>NUCLEOTIDE SEQUENCE</scope>
    <source>
        <strain evidence="1">DSM 44074</strain>
    </source>
</reference>
<name>A0AAV2WJD3_MYCNE</name>
<evidence type="ECO:0000313" key="2">
    <source>
        <dbReference type="Proteomes" id="UP000028864"/>
    </source>
</evidence>
<accession>A0AAV2WJD3</accession>
<proteinExistence type="predicted"/>